<feature type="active site" description="Proton acceptor" evidence="4">
    <location>
        <position position="180"/>
    </location>
</feature>
<dbReference type="Pfam" id="PF02146">
    <property type="entry name" value="SIR2"/>
    <property type="match status" value="1"/>
</dbReference>
<keyword evidence="2 7" id="KW-0808">Transferase</keyword>
<organism evidence="7 8">
    <name type="scientific">Pseudoglutamicibacter cumminsii</name>
    <dbReference type="NCBI Taxonomy" id="156979"/>
    <lineage>
        <taxon>Bacteria</taxon>
        <taxon>Bacillati</taxon>
        <taxon>Actinomycetota</taxon>
        <taxon>Actinomycetes</taxon>
        <taxon>Micrococcales</taxon>
        <taxon>Micrococcaceae</taxon>
        <taxon>Pseudoglutamicibacter</taxon>
    </lineage>
</organism>
<evidence type="ECO:0000256" key="1">
    <source>
        <dbReference type="ARBA" id="ARBA00012928"/>
    </source>
</evidence>
<dbReference type="PANTHER" id="PTHR11085">
    <property type="entry name" value="NAD-DEPENDENT PROTEIN DEACYLASE SIRTUIN-5, MITOCHONDRIAL-RELATED"/>
    <property type="match status" value="1"/>
</dbReference>
<feature type="domain" description="Deacetylase sirtuin-type" evidence="6">
    <location>
        <begin position="59"/>
        <end position="343"/>
    </location>
</feature>
<evidence type="ECO:0000313" key="7">
    <source>
        <dbReference type="EMBL" id="MDK6275713.1"/>
    </source>
</evidence>
<feature type="binding site" evidence="4">
    <location>
        <position position="191"/>
    </location>
    <ligand>
        <name>Zn(2+)</name>
        <dbReference type="ChEBI" id="CHEBI:29105"/>
    </ligand>
</feature>
<dbReference type="EC" id="2.3.1.286" evidence="1"/>
<dbReference type="InterPro" id="IPR050134">
    <property type="entry name" value="NAD-dep_sirtuin_deacylases"/>
</dbReference>
<keyword evidence="4" id="KW-0862">Zinc</keyword>
<evidence type="ECO:0000313" key="8">
    <source>
        <dbReference type="Proteomes" id="UP001240483"/>
    </source>
</evidence>
<sequence>MMPDNARNAGSAGNAALEGVTPLPRWSEEQTAFTDNPRVADAHKAALRSLERAVGHSADPTPDDEAREAVTAMLSRGRVLVLTGAGVSTDSGIPDYRGPQGSLRRTRPMTVQEFRADPAARKRYWARAFIGHRLMNQARPNLGHRVLAEWQRRGLLSGIVTQNVDGLHEEAGATDVIALHGDMTQVECLDCGATEPREVYEVRLEAANPGYRESVTVRDAYVNPDGDVSLSDADVARFNTVGCAVCGSEKMKPSVVYFGENVPKGRRERVEELKAESDALLVVGSSLAVMSGYRFVLDAIKRGQPAATITAGPGRADDKVDVLWRTLATPALLEVEAQLLRSHS</sequence>
<name>A0AAP4FF60_9MICC</name>
<proteinExistence type="predicted"/>
<feature type="binding site" evidence="4">
    <location>
        <position position="243"/>
    </location>
    <ligand>
        <name>Zn(2+)</name>
        <dbReference type="ChEBI" id="CHEBI:29105"/>
    </ligand>
</feature>
<dbReference type="Gene3D" id="3.30.1600.10">
    <property type="entry name" value="SIR2/SIRT2 'Small Domain"/>
    <property type="match status" value="1"/>
</dbReference>
<keyword evidence="7" id="KW-0012">Acyltransferase</keyword>
<evidence type="ECO:0000256" key="4">
    <source>
        <dbReference type="PROSITE-ProRule" id="PRU00236"/>
    </source>
</evidence>
<dbReference type="PROSITE" id="PS50305">
    <property type="entry name" value="SIRTUIN"/>
    <property type="match status" value="1"/>
</dbReference>
<dbReference type="InterPro" id="IPR026591">
    <property type="entry name" value="Sirtuin_cat_small_dom_sf"/>
</dbReference>
<dbReference type="InterPro" id="IPR029035">
    <property type="entry name" value="DHS-like_NAD/FAD-binding_dom"/>
</dbReference>
<accession>A0AAP4FF60</accession>
<evidence type="ECO:0000256" key="3">
    <source>
        <dbReference type="ARBA" id="ARBA00023027"/>
    </source>
</evidence>
<dbReference type="GO" id="GO:0070403">
    <property type="term" value="F:NAD+ binding"/>
    <property type="evidence" value="ECO:0007669"/>
    <property type="project" value="InterPro"/>
</dbReference>
<dbReference type="GO" id="GO:0046872">
    <property type="term" value="F:metal ion binding"/>
    <property type="evidence" value="ECO:0007669"/>
    <property type="project" value="UniProtKB-KW"/>
</dbReference>
<feature type="region of interest" description="Disordered" evidence="5">
    <location>
        <begin position="1"/>
        <end position="38"/>
    </location>
</feature>
<feature type="binding site" evidence="4">
    <location>
        <position position="246"/>
    </location>
    <ligand>
        <name>Zn(2+)</name>
        <dbReference type="ChEBI" id="CHEBI:29105"/>
    </ligand>
</feature>
<dbReference type="Proteomes" id="UP001240483">
    <property type="component" value="Unassembled WGS sequence"/>
</dbReference>
<dbReference type="RefSeq" id="WP_285333436.1">
    <property type="nucleotide sequence ID" value="NZ_JASODW010000010.1"/>
</dbReference>
<evidence type="ECO:0000256" key="2">
    <source>
        <dbReference type="ARBA" id="ARBA00022679"/>
    </source>
</evidence>
<dbReference type="SUPFAM" id="SSF52467">
    <property type="entry name" value="DHS-like NAD/FAD-binding domain"/>
    <property type="match status" value="1"/>
</dbReference>
<keyword evidence="3" id="KW-0520">NAD</keyword>
<dbReference type="InterPro" id="IPR026590">
    <property type="entry name" value="Ssirtuin_cat_dom"/>
</dbReference>
<dbReference type="Gene3D" id="3.40.50.1220">
    <property type="entry name" value="TPP-binding domain"/>
    <property type="match status" value="1"/>
</dbReference>
<keyword evidence="4" id="KW-0479">Metal-binding</keyword>
<dbReference type="EMBL" id="JASODW010000010">
    <property type="protein sequence ID" value="MDK6275713.1"/>
    <property type="molecule type" value="Genomic_DNA"/>
</dbReference>
<gene>
    <name evidence="7" type="ORF">QP116_08215</name>
</gene>
<dbReference type="InterPro" id="IPR003000">
    <property type="entry name" value="Sirtuin"/>
</dbReference>
<protein>
    <recommendedName>
        <fullName evidence="1">protein acetyllysine N-acetyltransferase</fullName>
        <ecNumber evidence="1">2.3.1.286</ecNumber>
    </recommendedName>
</protein>
<reference evidence="7" key="1">
    <citation type="submission" date="2023-05" db="EMBL/GenBank/DDBJ databases">
        <title>Cataloging the Phylogenetic Diversity of Human Bladder Bacteria.</title>
        <authorList>
            <person name="Du J."/>
        </authorList>
    </citation>
    <scope>NUCLEOTIDE SEQUENCE</scope>
    <source>
        <strain evidence="7">UMB9978</strain>
    </source>
</reference>
<evidence type="ECO:0000259" key="6">
    <source>
        <dbReference type="PROSITE" id="PS50305"/>
    </source>
</evidence>
<feature type="binding site" evidence="4">
    <location>
        <position position="188"/>
    </location>
    <ligand>
        <name>Zn(2+)</name>
        <dbReference type="ChEBI" id="CHEBI:29105"/>
    </ligand>
</feature>
<evidence type="ECO:0000256" key="5">
    <source>
        <dbReference type="SAM" id="MobiDB-lite"/>
    </source>
</evidence>
<feature type="compositionally biased region" description="Low complexity" evidence="5">
    <location>
        <begin position="1"/>
        <end position="16"/>
    </location>
</feature>
<dbReference type="AlphaFoldDB" id="A0AAP4FF60"/>
<dbReference type="PANTHER" id="PTHR11085:SF10">
    <property type="entry name" value="NAD-DEPENDENT PROTEIN DEACYLASE SIRTUIN-5, MITOCHONDRIAL-RELATED"/>
    <property type="match status" value="1"/>
</dbReference>
<comment type="caution">
    <text evidence="7">The sequence shown here is derived from an EMBL/GenBank/DDBJ whole genome shotgun (WGS) entry which is preliminary data.</text>
</comment>
<dbReference type="GO" id="GO:0017136">
    <property type="term" value="F:histone deacetylase activity, NAD-dependent"/>
    <property type="evidence" value="ECO:0007669"/>
    <property type="project" value="TreeGrafter"/>
</dbReference>